<dbReference type="InterPro" id="IPR011045">
    <property type="entry name" value="N2O_reductase_N"/>
</dbReference>
<keyword evidence="5" id="KW-1185">Reference proteome</keyword>
<protein>
    <recommendedName>
        <fullName evidence="6">6-phosphogluconolactonase</fullName>
    </recommendedName>
</protein>
<dbReference type="InterPro" id="IPR050282">
    <property type="entry name" value="Cycloisomerase_2"/>
</dbReference>
<dbReference type="InterPro" id="IPR015943">
    <property type="entry name" value="WD40/YVTN_repeat-like_dom_sf"/>
</dbReference>
<dbReference type="Pfam" id="PF10282">
    <property type="entry name" value="Lactonase"/>
    <property type="match status" value="1"/>
</dbReference>
<dbReference type="Proteomes" id="UP001316803">
    <property type="component" value="Unassembled WGS sequence"/>
</dbReference>
<dbReference type="EMBL" id="JAKLMC020000006">
    <property type="protein sequence ID" value="KAK5955685.1"/>
    <property type="molecule type" value="Genomic_DNA"/>
</dbReference>
<organism evidence="4 5">
    <name type="scientific">Knufia fluminis</name>
    <dbReference type="NCBI Taxonomy" id="191047"/>
    <lineage>
        <taxon>Eukaryota</taxon>
        <taxon>Fungi</taxon>
        <taxon>Dikarya</taxon>
        <taxon>Ascomycota</taxon>
        <taxon>Pezizomycotina</taxon>
        <taxon>Eurotiomycetes</taxon>
        <taxon>Chaetothyriomycetidae</taxon>
        <taxon>Chaetothyriales</taxon>
        <taxon>Trichomeriaceae</taxon>
        <taxon>Knufia</taxon>
    </lineage>
</organism>
<dbReference type="PANTHER" id="PTHR30344:SF1">
    <property type="entry name" value="6-PHOSPHOGLUCONOLACTONASE"/>
    <property type="match status" value="1"/>
</dbReference>
<dbReference type="PANTHER" id="PTHR30344">
    <property type="entry name" value="6-PHOSPHOGLUCONOLACTONASE-RELATED"/>
    <property type="match status" value="1"/>
</dbReference>
<evidence type="ECO:0000256" key="2">
    <source>
        <dbReference type="SAM" id="MobiDB-lite"/>
    </source>
</evidence>
<comment type="similarity">
    <text evidence="1">Belongs to the cycloisomerase 2 family.</text>
</comment>
<dbReference type="Gene3D" id="2.130.10.10">
    <property type="entry name" value="YVTN repeat-like/Quinoprotein amine dehydrogenase"/>
    <property type="match status" value="1"/>
</dbReference>
<name>A0AAN8IAK6_9EURO</name>
<gene>
    <name evidence="4" type="ORF">OHC33_003326</name>
</gene>
<dbReference type="AlphaFoldDB" id="A0AAN8IAK6"/>
<feature type="region of interest" description="Disordered" evidence="2">
    <location>
        <begin position="261"/>
        <end position="314"/>
    </location>
</feature>
<evidence type="ECO:0000313" key="5">
    <source>
        <dbReference type="Proteomes" id="UP001316803"/>
    </source>
</evidence>
<evidence type="ECO:0008006" key="6">
    <source>
        <dbReference type="Google" id="ProtNLM"/>
    </source>
</evidence>
<reference evidence="4 5" key="1">
    <citation type="submission" date="2022-12" db="EMBL/GenBank/DDBJ databases">
        <title>Genomic features and morphological characterization of a novel Knufia sp. strain isolated from spacecraft assembly facility.</title>
        <authorList>
            <person name="Teixeira M."/>
            <person name="Chander A.M."/>
            <person name="Stajich J.E."/>
            <person name="Venkateswaran K."/>
        </authorList>
    </citation>
    <scope>NUCLEOTIDE SEQUENCE [LARGE SCALE GENOMIC DNA]</scope>
    <source>
        <strain evidence="4 5">FJI-L2-BK-P2</strain>
    </source>
</reference>
<feature type="compositionally biased region" description="Polar residues" evidence="2">
    <location>
        <begin position="266"/>
        <end position="276"/>
    </location>
</feature>
<feature type="compositionally biased region" description="Polar residues" evidence="2">
    <location>
        <begin position="284"/>
        <end position="306"/>
    </location>
</feature>
<sequence length="314" mass="33739">MKTLAILLAASTTLAAPYPSNQNSPLNFYVALQSTGILSISFDPAQDVNTSLSITGYTTNAGYHPDWLTSHNDKIYSISRTNYPGTTSGSGGLFALEEQSTPSLGTNNLTLLNSVSSHGLGGIHCDVSPDGTLLSAANIDGSSVAVYPLSPAGIIGDASHVFKHNLTQPGPGTNESQIQANPHQAIFDPSGNFLVVPDRGSDRVYIYSVNSHNNIIQTLNLTLPPGTGPRHATFRQVNATRSWMYLVSELDNTVRVYTLDHEDQSPNHSSKRTSWFQPPPASTPTPILTPHQTISTLNHTDNTTRTPPKPRSRV</sequence>
<evidence type="ECO:0000313" key="4">
    <source>
        <dbReference type="EMBL" id="KAK5955685.1"/>
    </source>
</evidence>
<accession>A0AAN8IAK6</accession>
<dbReference type="InterPro" id="IPR019405">
    <property type="entry name" value="Lactonase_7-beta_prop"/>
</dbReference>
<feature type="signal peptide" evidence="3">
    <location>
        <begin position="1"/>
        <end position="15"/>
    </location>
</feature>
<feature type="chain" id="PRO_5042912860" description="6-phosphogluconolactonase" evidence="3">
    <location>
        <begin position="16"/>
        <end position="314"/>
    </location>
</feature>
<evidence type="ECO:0000256" key="1">
    <source>
        <dbReference type="ARBA" id="ARBA00005564"/>
    </source>
</evidence>
<dbReference type="SUPFAM" id="SSF50974">
    <property type="entry name" value="Nitrous oxide reductase, N-terminal domain"/>
    <property type="match status" value="1"/>
</dbReference>
<dbReference type="GO" id="GO:0017057">
    <property type="term" value="F:6-phosphogluconolactonase activity"/>
    <property type="evidence" value="ECO:0007669"/>
    <property type="project" value="TreeGrafter"/>
</dbReference>
<comment type="caution">
    <text evidence="4">The sequence shown here is derived from an EMBL/GenBank/DDBJ whole genome shotgun (WGS) entry which is preliminary data.</text>
</comment>
<evidence type="ECO:0000256" key="3">
    <source>
        <dbReference type="SAM" id="SignalP"/>
    </source>
</evidence>
<keyword evidence="3" id="KW-0732">Signal</keyword>
<proteinExistence type="inferred from homology"/>